<feature type="compositionally biased region" description="Basic and acidic residues" evidence="1">
    <location>
        <begin position="20"/>
        <end position="43"/>
    </location>
</feature>
<reference evidence="2 3" key="1">
    <citation type="submission" date="2019-04" db="EMBL/GenBank/DDBJ databases">
        <title>Fungal friends and foes A comparative genomics study of 23 Aspergillus species from section Flavi.</title>
        <authorList>
            <consortium name="DOE Joint Genome Institute"/>
            <person name="Kjaerbolling I."/>
            <person name="Vesth T.C."/>
            <person name="Frisvad J.C."/>
            <person name="Nybo J.L."/>
            <person name="Theobald S."/>
            <person name="Kildgaard S."/>
            <person name="Petersen T.I."/>
            <person name="Kuo A."/>
            <person name="Sato A."/>
            <person name="Lyhne E.K."/>
            <person name="Kogle M.E."/>
            <person name="Wiebenga A."/>
            <person name="Kun R.S."/>
            <person name="Lubbers R.J."/>
            <person name="Makela M.R."/>
            <person name="Barry K."/>
            <person name="Chovatia M."/>
            <person name="Clum A."/>
            <person name="Daum C."/>
            <person name="Haridas S."/>
            <person name="He G."/>
            <person name="LaButti K."/>
            <person name="Lipzen A."/>
            <person name="Mondo S."/>
            <person name="Pangilinan J."/>
            <person name="Riley R."/>
            <person name="Salamov A."/>
            <person name="Simmons B.A."/>
            <person name="Magnuson J.K."/>
            <person name="Henrissat B."/>
            <person name="Mortensen U.H."/>
            <person name="Larsen T.O."/>
            <person name="De vries R.P."/>
            <person name="Grigoriev I.V."/>
            <person name="Machida M."/>
            <person name="Baker S.E."/>
            <person name="Andersen M.R."/>
        </authorList>
    </citation>
    <scope>NUCLEOTIDE SEQUENCE [LARGE SCALE GENOMIC DNA]</scope>
    <source>
        <strain evidence="2 3">CBS 117635</strain>
    </source>
</reference>
<sequence length="92" mass="10456">MIGAFRNRRPGIDPGLRNTSDSRHHSTTRKRGETGKRIMDHQSRGTTTARPFPFSSYALQGSPYPRTTGPVNSTHYLGEYPRDFTRSLDLFD</sequence>
<evidence type="ECO:0000313" key="2">
    <source>
        <dbReference type="EMBL" id="KAB8279206.1"/>
    </source>
</evidence>
<dbReference type="Proteomes" id="UP000326289">
    <property type="component" value="Unassembled WGS sequence"/>
</dbReference>
<evidence type="ECO:0000256" key="1">
    <source>
        <dbReference type="SAM" id="MobiDB-lite"/>
    </source>
</evidence>
<proteinExistence type="predicted"/>
<gene>
    <name evidence="2" type="ORF">BDV30DRAFT_202349</name>
</gene>
<name>A0A5N6JJV6_9EURO</name>
<evidence type="ECO:0000313" key="3">
    <source>
        <dbReference type="Proteomes" id="UP000326289"/>
    </source>
</evidence>
<dbReference type="EMBL" id="ML732765">
    <property type="protein sequence ID" value="KAB8279206.1"/>
    <property type="molecule type" value="Genomic_DNA"/>
</dbReference>
<dbReference type="AlphaFoldDB" id="A0A5N6JJV6"/>
<protein>
    <submittedName>
        <fullName evidence="2">Uncharacterized protein</fullName>
    </submittedName>
</protein>
<accession>A0A5N6JJV6</accession>
<keyword evidence="3" id="KW-1185">Reference proteome</keyword>
<organism evidence="2 3">
    <name type="scientific">Aspergillus minisclerotigenes</name>
    <dbReference type="NCBI Taxonomy" id="656917"/>
    <lineage>
        <taxon>Eukaryota</taxon>
        <taxon>Fungi</taxon>
        <taxon>Dikarya</taxon>
        <taxon>Ascomycota</taxon>
        <taxon>Pezizomycotina</taxon>
        <taxon>Eurotiomycetes</taxon>
        <taxon>Eurotiomycetidae</taxon>
        <taxon>Eurotiales</taxon>
        <taxon>Aspergillaceae</taxon>
        <taxon>Aspergillus</taxon>
        <taxon>Aspergillus subgen. Circumdati</taxon>
    </lineage>
</organism>
<feature type="region of interest" description="Disordered" evidence="1">
    <location>
        <begin position="1"/>
        <end position="74"/>
    </location>
</feature>